<dbReference type="Gene3D" id="3.40.50.300">
    <property type="entry name" value="P-loop containing nucleotide triphosphate hydrolases"/>
    <property type="match status" value="1"/>
</dbReference>
<dbReference type="PANTHER" id="PTHR42759">
    <property type="entry name" value="MOXR FAMILY PROTEIN"/>
    <property type="match status" value="1"/>
</dbReference>
<accession>A0ABP7B3B5</accession>
<reference evidence="4" key="1">
    <citation type="journal article" date="2019" name="Int. J. Syst. Evol. Microbiol.">
        <title>The Global Catalogue of Microorganisms (GCM) 10K type strain sequencing project: providing services to taxonomists for standard genome sequencing and annotation.</title>
        <authorList>
            <consortium name="The Broad Institute Genomics Platform"/>
            <consortium name="The Broad Institute Genome Sequencing Center for Infectious Disease"/>
            <person name="Wu L."/>
            <person name="Ma J."/>
        </authorList>
    </citation>
    <scope>NUCLEOTIDE SEQUENCE [LARGE SCALE GENOMIC DNA]</scope>
    <source>
        <strain evidence="4">JCM 17494</strain>
    </source>
</reference>
<dbReference type="InterPro" id="IPR041628">
    <property type="entry name" value="ChlI/MoxR_AAA_lid"/>
</dbReference>
<proteinExistence type="predicted"/>
<gene>
    <name evidence="3" type="ORF">GCM10022267_36740</name>
</gene>
<dbReference type="InterPro" id="IPR050764">
    <property type="entry name" value="CbbQ/NirQ/NorQ/GpvN"/>
</dbReference>
<feature type="domain" description="ATPase AAA-3" evidence="1">
    <location>
        <begin position="48"/>
        <end position="179"/>
    </location>
</feature>
<name>A0ABP7B3B5_9PSEU</name>
<dbReference type="PANTHER" id="PTHR42759:SF5">
    <property type="entry name" value="METHANOL DEHYDROGENASE REGULATOR"/>
    <property type="match status" value="1"/>
</dbReference>
<dbReference type="Gene3D" id="1.10.8.80">
    <property type="entry name" value="Magnesium chelatase subunit I, C-Terminal domain"/>
    <property type="match status" value="1"/>
</dbReference>
<dbReference type="InterPro" id="IPR027417">
    <property type="entry name" value="P-loop_NTPase"/>
</dbReference>
<dbReference type="Proteomes" id="UP001500711">
    <property type="component" value="Unassembled WGS sequence"/>
</dbReference>
<dbReference type="PIRSF" id="PIRSF002849">
    <property type="entry name" value="AAA_ATPase_chaperone_MoxR_prd"/>
    <property type="match status" value="1"/>
</dbReference>
<dbReference type="InterPro" id="IPR011703">
    <property type="entry name" value="ATPase_AAA-3"/>
</dbReference>
<comment type="caution">
    <text evidence="3">The sequence shown here is derived from an EMBL/GenBank/DDBJ whole genome shotgun (WGS) entry which is preliminary data.</text>
</comment>
<feature type="domain" description="ChlI/MoxR AAA lid" evidence="2">
    <location>
        <begin position="242"/>
        <end position="314"/>
    </location>
</feature>
<keyword evidence="4" id="KW-1185">Reference proteome</keyword>
<dbReference type="Pfam" id="PF07726">
    <property type="entry name" value="AAA_3"/>
    <property type="match status" value="1"/>
</dbReference>
<sequence>MHDGGDEVSDAAIFQRRFEALAANVEDFIRGKPEVVRLALVCLLAEGHLLIEDVPGVAKTSLAKAIARSVAGAEVKRIQFTPDLLPSDVTGVQVYDQGRSRFEFRQGPVFTNILLGDEINRASPKTQSALLEVMAEGQVTVDGRPMAVPYPFLCIATQNPVEHQGTYALPEAQMDRFMMRVSIGYPEDLADEVSILAYGVTRRRPEELKSVMELDDLRLMIRAVRDQRVADNLREYVARLIRATRVHPDVELGVSPRGGIALVTASQAYALAAGRPYVTADDVKAVAVPVLNHRLLLTPEARIQQRTTESVLNDVLAGAPVPAGR</sequence>
<evidence type="ECO:0000259" key="2">
    <source>
        <dbReference type="Pfam" id="PF17863"/>
    </source>
</evidence>
<dbReference type="SUPFAM" id="SSF52540">
    <property type="entry name" value="P-loop containing nucleoside triphosphate hydrolases"/>
    <property type="match status" value="1"/>
</dbReference>
<dbReference type="RefSeq" id="WP_109638460.1">
    <property type="nucleotide sequence ID" value="NZ_BAABBE010000009.1"/>
</dbReference>
<evidence type="ECO:0000313" key="3">
    <source>
        <dbReference type="EMBL" id="GAA3646774.1"/>
    </source>
</evidence>
<evidence type="ECO:0000313" key="4">
    <source>
        <dbReference type="Proteomes" id="UP001500711"/>
    </source>
</evidence>
<evidence type="ECO:0000259" key="1">
    <source>
        <dbReference type="Pfam" id="PF07726"/>
    </source>
</evidence>
<dbReference type="EMBL" id="BAABBE010000009">
    <property type="protein sequence ID" value="GAA3646774.1"/>
    <property type="molecule type" value="Genomic_DNA"/>
</dbReference>
<protein>
    <submittedName>
        <fullName evidence="3">MoxR family ATPase</fullName>
    </submittedName>
</protein>
<dbReference type="Pfam" id="PF17863">
    <property type="entry name" value="AAA_lid_2"/>
    <property type="match status" value="1"/>
</dbReference>
<organism evidence="3 4">
    <name type="scientific">Lentzea roselyniae</name>
    <dbReference type="NCBI Taxonomy" id="531940"/>
    <lineage>
        <taxon>Bacteria</taxon>
        <taxon>Bacillati</taxon>
        <taxon>Actinomycetota</taxon>
        <taxon>Actinomycetes</taxon>
        <taxon>Pseudonocardiales</taxon>
        <taxon>Pseudonocardiaceae</taxon>
        <taxon>Lentzea</taxon>
    </lineage>
</organism>
<dbReference type="CDD" id="cd00009">
    <property type="entry name" value="AAA"/>
    <property type="match status" value="1"/>
</dbReference>